<evidence type="ECO:0000313" key="2">
    <source>
        <dbReference type="EMBL" id="RDI53851.1"/>
    </source>
</evidence>
<dbReference type="Pfam" id="PF17194">
    <property type="entry name" value="AbiEi_3_N"/>
    <property type="match status" value="1"/>
</dbReference>
<dbReference type="AlphaFoldDB" id="A0A370HBH8"/>
<evidence type="ECO:0000313" key="3">
    <source>
        <dbReference type="Proteomes" id="UP000254925"/>
    </source>
</evidence>
<keyword evidence="3" id="KW-1185">Reference proteome</keyword>
<dbReference type="InterPro" id="IPR033455">
    <property type="entry name" value="AbiEi_3_N"/>
</dbReference>
<accession>A0A370HBH8</accession>
<protein>
    <submittedName>
        <fullName evidence="2">Transcriptional regulator with AbiEi antitoxin domain of type IV toxin-antitoxin system</fullName>
    </submittedName>
</protein>
<name>A0A370HBH8_9HYPH</name>
<comment type="caution">
    <text evidence="2">The sequence shown here is derived from an EMBL/GenBank/DDBJ whole genome shotgun (WGS) entry which is preliminary data.</text>
</comment>
<dbReference type="Pfam" id="PF11459">
    <property type="entry name" value="AbiEi_3"/>
    <property type="match status" value="1"/>
</dbReference>
<dbReference type="EMBL" id="QQBB01000012">
    <property type="protein sequence ID" value="RDI53851.1"/>
    <property type="molecule type" value="Genomic_DNA"/>
</dbReference>
<dbReference type="Proteomes" id="UP000254925">
    <property type="component" value="Unassembled WGS sequence"/>
</dbReference>
<organism evidence="2 3">
    <name type="scientific">Microvirga subterranea</name>
    <dbReference type="NCBI Taxonomy" id="186651"/>
    <lineage>
        <taxon>Bacteria</taxon>
        <taxon>Pseudomonadati</taxon>
        <taxon>Pseudomonadota</taxon>
        <taxon>Alphaproteobacteria</taxon>
        <taxon>Hyphomicrobiales</taxon>
        <taxon>Methylobacteriaceae</taxon>
        <taxon>Microvirga</taxon>
    </lineage>
</organism>
<sequence length="298" mass="34210">MQTCDLVWLHAILLSMTEHRQGKLNQLDKVLPQGLLVDAAWMERHGYSSSLRSQYVSAGWLEQPARGTYKRPWGTLSWQQVVISLQILLQQPLIVGGRTALDLQGFSHYVSAQGPQTIHLYGREPPPGWLNKLPLKETFQFHKSQTLFKSDPVTIGLTSLDWDVETDVGSSNDSRHSTLNRLPWGQWNWPLTVSTPERALFELLDELPKHESFHQVDMLVEGLRTLSPRRLEKLLTDCRSIKVKRLFFFFADRHQHAWLKRLDRAKVDLGTGKRMLVKGGRLDPVYQITVPDDLYAPS</sequence>
<proteinExistence type="predicted"/>
<evidence type="ECO:0000259" key="1">
    <source>
        <dbReference type="Pfam" id="PF17194"/>
    </source>
</evidence>
<gene>
    <name evidence="2" type="ORF">DES45_11255</name>
</gene>
<dbReference type="InterPro" id="IPR021561">
    <property type="entry name" value="AbiEi_3"/>
</dbReference>
<feature type="domain" description="Transcriptional regulator AbiEi antitoxin N-terminal" evidence="1">
    <location>
        <begin position="22"/>
        <end position="111"/>
    </location>
</feature>
<reference evidence="2 3" key="1">
    <citation type="submission" date="2018-07" db="EMBL/GenBank/DDBJ databases">
        <title>Genomic Encyclopedia of Type Strains, Phase IV (KMG-IV): sequencing the most valuable type-strain genomes for metagenomic binning, comparative biology and taxonomic classification.</title>
        <authorList>
            <person name="Goeker M."/>
        </authorList>
    </citation>
    <scope>NUCLEOTIDE SEQUENCE [LARGE SCALE GENOMIC DNA]</scope>
    <source>
        <strain evidence="2 3">DSM 14364</strain>
    </source>
</reference>